<keyword evidence="4" id="KW-0677">Repeat</keyword>
<dbReference type="InterPro" id="IPR043159">
    <property type="entry name" value="Lectin_gal-bd_sf"/>
</dbReference>
<evidence type="ECO:0000313" key="10">
    <source>
        <dbReference type="Proteomes" id="UP000594262"/>
    </source>
</evidence>
<dbReference type="PROSITE" id="PS50228">
    <property type="entry name" value="SUEL_LECTIN"/>
    <property type="match status" value="1"/>
</dbReference>
<feature type="domain" description="SUEL-type lectin" evidence="8">
    <location>
        <begin position="250"/>
        <end position="340"/>
    </location>
</feature>
<dbReference type="GO" id="GO:0030246">
    <property type="term" value="F:carbohydrate binding"/>
    <property type="evidence" value="ECO:0007669"/>
    <property type="project" value="InterPro"/>
</dbReference>
<dbReference type="Pfam" id="PF19028">
    <property type="entry name" value="TSP1_spondin"/>
    <property type="match status" value="1"/>
</dbReference>
<accession>A0A7M5WUM1</accession>
<protein>
    <recommendedName>
        <fullName evidence="8">SUEL-type lectin domain-containing protein</fullName>
    </recommendedName>
</protein>
<dbReference type="SUPFAM" id="SSF82895">
    <property type="entry name" value="TSP-1 type 1 repeat"/>
    <property type="match status" value="2"/>
</dbReference>
<dbReference type="InterPro" id="IPR000922">
    <property type="entry name" value="Lectin_gal-bd_dom"/>
</dbReference>
<evidence type="ECO:0000256" key="4">
    <source>
        <dbReference type="ARBA" id="ARBA00022737"/>
    </source>
</evidence>
<evidence type="ECO:0000256" key="6">
    <source>
        <dbReference type="ARBA" id="ARBA00023180"/>
    </source>
</evidence>
<keyword evidence="3 7" id="KW-0732">Signal</keyword>
<dbReference type="PANTHER" id="PTHR22906:SF43">
    <property type="entry name" value="PROPERDIN"/>
    <property type="match status" value="1"/>
</dbReference>
<dbReference type="InterPro" id="IPR044004">
    <property type="entry name" value="TSP1_spondin_dom"/>
</dbReference>
<evidence type="ECO:0000256" key="5">
    <source>
        <dbReference type="ARBA" id="ARBA00023157"/>
    </source>
</evidence>
<keyword evidence="6" id="KW-0325">Glycoprotein</keyword>
<dbReference type="InterPro" id="IPR000884">
    <property type="entry name" value="TSP1_rpt"/>
</dbReference>
<dbReference type="RefSeq" id="XP_066928682.1">
    <property type="nucleotide sequence ID" value="XM_067072581.1"/>
</dbReference>
<reference evidence="9" key="1">
    <citation type="submission" date="2021-01" db="UniProtKB">
        <authorList>
            <consortium name="EnsemblMetazoa"/>
        </authorList>
    </citation>
    <scope>IDENTIFICATION</scope>
</reference>
<dbReference type="EnsemblMetazoa" id="CLYHEMT013264.1">
    <property type="protein sequence ID" value="CLYHEMP013264.1"/>
    <property type="gene ID" value="CLYHEMG013264"/>
</dbReference>
<evidence type="ECO:0000256" key="2">
    <source>
        <dbReference type="ARBA" id="ARBA00022525"/>
    </source>
</evidence>
<evidence type="ECO:0000259" key="8">
    <source>
        <dbReference type="PROSITE" id="PS50228"/>
    </source>
</evidence>
<dbReference type="CDD" id="cd22827">
    <property type="entry name" value="Gal_Rha_Lectin_SUL-I-like"/>
    <property type="match status" value="1"/>
</dbReference>
<keyword evidence="10" id="KW-1185">Reference proteome</keyword>
<evidence type="ECO:0000256" key="7">
    <source>
        <dbReference type="SAM" id="SignalP"/>
    </source>
</evidence>
<dbReference type="PANTHER" id="PTHR22906">
    <property type="entry name" value="PROPERDIN"/>
    <property type="match status" value="1"/>
</dbReference>
<dbReference type="Gene3D" id="2.20.100.10">
    <property type="entry name" value="Thrombospondin type-1 (TSP1) repeat"/>
    <property type="match status" value="2"/>
</dbReference>
<dbReference type="GeneID" id="136816251"/>
<organism evidence="9 10">
    <name type="scientific">Clytia hemisphaerica</name>
    <dbReference type="NCBI Taxonomy" id="252671"/>
    <lineage>
        <taxon>Eukaryota</taxon>
        <taxon>Metazoa</taxon>
        <taxon>Cnidaria</taxon>
        <taxon>Hydrozoa</taxon>
        <taxon>Hydroidolina</taxon>
        <taxon>Leptothecata</taxon>
        <taxon>Obeliida</taxon>
        <taxon>Clytiidae</taxon>
        <taxon>Clytia</taxon>
    </lineage>
</organism>
<dbReference type="Pfam" id="PF00090">
    <property type="entry name" value="TSP_1"/>
    <property type="match status" value="1"/>
</dbReference>
<evidence type="ECO:0000256" key="1">
    <source>
        <dbReference type="ARBA" id="ARBA00004613"/>
    </source>
</evidence>
<feature type="signal peptide" evidence="7">
    <location>
        <begin position="1"/>
        <end position="16"/>
    </location>
</feature>
<dbReference type="PROSITE" id="PS50092">
    <property type="entry name" value="TSP1"/>
    <property type="match status" value="2"/>
</dbReference>
<name>A0A7M5WUM1_9CNID</name>
<keyword evidence="5" id="KW-1015">Disulfide bond</keyword>
<dbReference type="Gene3D" id="2.60.120.740">
    <property type="match status" value="1"/>
</dbReference>
<dbReference type="AlphaFoldDB" id="A0A7M5WUM1"/>
<dbReference type="InterPro" id="IPR052065">
    <property type="entry name" value="Compl_asym_regulator"/>
</dbReference>
<dbReference type="SMART" id="SM00209">
    <property type="entry name" value="TSP1"/>
    <property type="match status" value="2"/>
</dbReference>
<evidence type="ECO:0000256" key="3">
    <source>
        <dbReference type="ARBA" id="ARBA00022729"/>
    </source>
</evidence>
<dbReference type="Proteomes" id="UP000594262">
    <property type="component" value="Unplaced"/>
</dbReference>
<dbReference type="FunFam" id="2.20.100.10:FF:000001">
    <property type="entry name" value="semaphorin-5A isoform X1"/>
    <property type="match status" value="1"/>
</dbReference>
<feature type="chain" id="PRO_5029586310" description="SUEL-type lectin domain-containing protein" evidence="7">
    <location>
        <begin position="17"/>
        <end position="344"/>
    </location>
</feature>
<dbReference type="OrthoDB" id="446173at2759"/>
<proteinExistence type="predicted"/>
<dbReference type="PRINTS" id="PR01705">
    <property type="entry name" value="TSP1REPEAT"/>
</dbReference>
<dbReference type="Pfam" id="PF02140">
    <property type="entry name" value="SUEL_Lectin"/>
    <property type="match status" value="1"/>
</dbReference>
<sequence length="344" mass="38251">MKTVIFFSFFVAVISAECDVSKYKKIGCFQIEDEVRPDSFHEVIDLDETFDIDNYEEQLPKLVCECFSKTKDDYKYFSIGHNGHCHGGKSFHASNRTNNEAGCIDVGHHSAGDEEHEYVYQIKADAATPIDGGVSDFGPWSQCSKSCGGGRRSRERACVDPIPNDPGKGCENLTQVEECNTQNCPINGAWGGWSEFSQCSKSCGMGSQSRSRKCNSPKEQFGGKKCVGKHTETQSCMPQMCVKGKSDVRICEDKAETLSCPANWSVQIQSGSYYGRKNTSVCKRFYNINWSTTCEANGGKDKMAELCDGKRSCSIDCNNDRFGDPCWGTKKYCLVKYKCVGYDL</sequence>
<comment type="subcellular location">
    <subcellularLocation>
        <location evidence="1">Secreted</location>
    </subcellularLocation>
</comment>
<evidence type="ECO:0000313" key="9">
    <source>
        <dbReference type="EnsemblMetazoa" id="CLYHEMP013264.1"/>
    </source>
</evidence>
<dbReference type="InterPro" id="IPR036383">
    <property type="entry name" value="TSP1_rpt_sf"/>
</dbReference>
<keyword evidence="2" id="KW-0964">Secreted</keyword>